<dbReference type="PRINTS" id="PR01185">
    <property type="entry name" value="INTEGRINA"/>
</dbReference>
<evidence type="ECO:0000256" key="6">
    <source>
        <dbReference type="ARBA" id="ARBA00022889"/>
    </source>
</evidence>
<organism evidence="19 20">
    <name type="scientific">Oryzias javanicus</name>
    <name type="common">Javanese ricefish</name>
    <name type="synonym">Aplocheilus javanicus</name>
    <dbReference type="NCBI Taxonomy" id="123683"/>
    <lineage>
        <taxon>Eukaryota</taxon>
        <taxon>Metazoa</taxon>
        <taxon>Chordata</taxon>
        <taxon>Craniata</taxon>
        <taxon>Vertebrata</taxon>
        <taxon>Euteleostomi</taxon>
        <taxon>Actinopterygii</taxon>
        <taxon>Neopterygii</taxon>
        <taxon>Teleostei</taxon>
        <taxon>Neoteleostei</taxon>
        <taxon>Acanthomorphata</taxon>
        <taxon>Ovalentaria</taxon>
        <taxon>Atherinomorphae</taxon>
        <taxon>Beloniformes</taxon>
        <taxon>Adrianichthyidae</taxon>
        <taxon>Oryziinae</taxon>
        <taxon>Oryzias</taxon>
    </lineage>
</organism>
<dbReference type="GO" id="GO:0098609">
    <property type="term" value="P:cell-cell adhesion"/>
    <property type="evidence" value="ECO:0007669"/>
    <property type="project" value="TreeGrafter"/>
</dbReference>
<evidence type="ECO:0000313" key="19">
    <source>
        <dbReference type="EMBL" id="RVE58328.1"/>
    </source>
</evidence>
<dbReference type="Gene3D" id="1.20.5.930">
    <property type="entry name" value="Bicelle-embedded integrin alpha(iib) transmembrane segment"/>
    <property type="match status" value="1"/>
</dbReference>
<comment type="subcellular location">
    <subcellularLocation>
        <location evidence="1 13">Membrane</location>
        <topology evidence="1 13">Single-pass type I membrane protein</topology>
    </subcellularLocation>
</comment>
<evidence type="ECO:0000256" key="12">
    <source>
        <dbReference type="PROSITE-ProRule" id="PRU00803"/>
    </source>
</evidence>
<evidence type="ECO:0000256" key="4">
    <source>
        <dbReference type="ARBA" id="ARBA00022729"/>
    </source>
</evidence>
<keyword evidence="4 15" id="KW-0732">Signal</keyword>
<dbReference type="PROSITE" id="PS00242">
    <property type="entry name" value="INTEGRIN_ALPHA"/>
    <property type="match status" value="1"/>
</dbReference>
<dbReference type="Pfam" id="PF01839">
    <property type="entry name" value="FG-GAP"/>
    <property type="match status" value="2"/>
</dbReference>
<evidence type="ECO:0000256" key="13">
    <source>
        <dbReference type="RuleBase" id="RU003762"/>
    </source>
</evidence>
<comment type="similarity">
    <text evidence="2 13">Belongs to the integrin alpha chain family.</text>
</comment>
<keyword evidence="11" id="KW-0325">Glycoprotein</keyword>
<dbReference type="Gene3D" id="2.60.40.1530">
    <property type="entry name" value="ntegrin, alpha v. Chain A, domain 4"/>
    <property type="match status" value="1"/>
</dbReference>
<feature type="region of interest" description="Disordered" evidence="14">
    <location>
        <begin position="579"/>
        <end position="601"/>
    </location>
</feature>
<dbReference type="EMBL" id="CM012457">
    <property type="protein sequence ID" value="RVE58328.1"/>
    <property type="molecule type" value="Genomic_DNA"/>
</dbReference>
<dbReference type="InterPro" id="IPR048285">
    <property type="entry name" value="Integrin_alpha_Ig-like_2"/>
</dbReference>
<evidence type="ECO:0000256" key="8">
    <source>
        <dbReference type="ARBA" id="ARBA00023037"/>
    </source>
</evidence>
<dbReference type="Pfam" id="PF08441">
    <property type="entry name" value="Integrin_A_Ig_1"/>
    <property type="match status" value="1"/>
</dbReference>
<feature type="chain" id="PRO_5018777010" evidence="15">
    <location>
        <begin position="44"/>
        <end position="1028"/>
    </location>
</feature>
<keyword evidence="8 13" id="KW-0401">Integrin</keyword>
<dbReference type="SUPFAM" id="SSF69318">
    <property type="entry name" value="Integrin alpha N-terminal domain"/>
    <property type="match status" value="1"/>
</dbReference>
<sequence length="1028" mass="112863">MTLSDLGEALIRLHVFPPSMCSSGDSMWLLCSLVLVLVPPSVGYSLDVEHSLEFGGPASSWFGYSVLLHRNGRQTWLVAGAPVANGSSSLPVRSPGGVYRCNITPEPRTCKHMHTEVSSCGKTCEGESDHQWLGVSLSRQPGEEGGRVLACAHRWKNVFYSTKDSQSNKLPNGVCFSFSSDLETSQPYIPCYIDHQRKFGENYASCQAGISSSMTEDLVIMGAPRQISAYGNDETGAVNFGSYLGYSVGAGHFLNPSSVEVVGGAPQYNQKGKVFIFTVDNSRLRILFELSGKEFGSYFGSSVTVVDLNADGLSDLLVGAPMATSSTREEGKVHVYINEGQAKLVEAEFQLTGSSAYAARFGQSIANLGDMDDDGYPDVAVGAPQEDDLRGAVYIYNGRKEGISPTPSQRITGSSLGRDLMMFGQSLSSGIDIDNNNYKDVAVGAFLSDSAVILRARPVIQVKASLTLPEQIDQNVVLCHDRGTPAVCINVTICFNATSKHFKGLIELQYNLTSDLIHKSSFPHRFYFHGNGSLNSTKGEVRTRHGRLTCKTHTAYQRKDVKDIYTPVQFEVSYGLKETKTPKHPSKAFPPLKPIMQHSPGQRHTITNQTRFARSCNLVNCSTNMQLSSHLVLPDQQDFVALGSAQTIVLKTSLLNSGDDAFLPRLTLRFPDNIHYVKVLQNQDNLISCDVMKETNSTDVSLACLVSSLVLPAGSQMNISFLFDVNHNSTPGDVLIQMNTSSDNYEMEKYLHDNAMSLVFPLKYGVSVNIHGFVSPTSFLFGDEDTIPAECYSEKLNYTFKVLNSGPSRSVDTVIDIRLPKILSPHRHKLQKLISLKSSHGECSISSKTISVFEDCDVPQASSIQKLISFFSPTSTRTLFCGHGDELCEHLICHLGSLDVGRDATIQLEVNLNPAVLLQEPGRHGIMMLESTAVMSSPTEDPHTVLMQGLPFTQVLVEAVFTQKLTTVVQIFIIVVGLVLGLTILAALIWCLWKAGFFKRNFQKKEEEEFNRDSWDYVPKLKKKESNA</sequence>
<dbReference type="AlphaFoldDB" id="A0A3S2TY85"/>
<evidence type="ECO:0000256" key="15">
    <source>
        <dbReference type="SAM" id="SignalP"/>
    </source>
</evidence>
<accession>A0A3S2TY85</accession>
<dbReference type="InterPro" id="IPR028994">
    <property type="entry name" value="Integrin_alpha_N"/>
</dbReference>
<dbReference type="Proteomes" id="UP000283210">
    <property type="component" value="Chromosome 21"/>
</dbReference>
<keyword evidence="9 13" id="KW-0472">Membrane</keyword>
<keyword evidence="5" id="KW-0677">Repeat</keyword>
<dbReference type="InterPro" id="IPR013649">
    <property type="entry name" value="Integrin_alpha_Ig-like_1"/>
</dbReference>
<keyword evidence="6 13" id="KW-0130">Cell adhesion</keyword>
<dbReference type="PROSITE" id="PS51470">
    <property type="entry name" value="FG_GAP"/>
    <property type="match status" value="4"/>
</dbReference>
<evidence type="ECO:0000256" key="11">
    <source>
        <dbReference type="ARBA" id="ARBA00023180"/>
    </source>
</evidence>
<dbReference type="OrthoDB" id="5317514at2759"/>
<dbReference type="Gene3D" id="2.60.40.1460">
    <property type="entry name" value="Integrin domains. Chain A, domain 2"/>
    <property type="match status" value="1"/>
</dbReference>
<reference evidence="19 20" key="2">
    <citation type="submission" date="2019-01" db="EMBL/GenBank/DDBJ databases">
        <title>A chromosome length genome reference of the Java medaka (oryzias javanicus).</title>
        <authorList>
            <person name="Herpin A."/>
            <person name="Takehana Y."/>
            <person name="Naruse K."/>
            <person name="Ansai S."/>
            <person name="Kawaguchi M."/>
        </authorList>
    </citation>
    <scope>NUCLEOTIDE SEQUENCE [LARGE SCALE GENOMIC DNA]</scope>
    <source>
        <strain evidence="19">RS831</strain>
        <tissue evidence="19">Whole body</tissue>
    </source>
</reference>
<evidence type="ECO:0000256" key="1">
    <source>
        <dbReference type="ARBA" id="ARBA00004479"/>
    </source>
</evidence>
<dbReference type="InterPro" id="IPR000413">
    <property type="entry name" value="Integrin_alpha"/>
</dbReference>
<feature type="repeat" description="FG-GAP" evidence="12">
    <location>
        <begin position="409"/>
        <end position="471"/>
    </location>
</feature>
<evidence type="ECO:0000256" key="3">
    <source>
        <dbReference type="ARBA" id="ARBA00022692"/>
    </source>
</evidence>
<dbReference type="GO" id="GO:0005178">
    <property type="term" value="F:integrin binding"/>
    <property type="evidence" value="ECO:0007669"/>
    <property type="project" value="TreeGrafter"/>
</dbReference>
<feature type="domain" description="Integrin alpha first immunoglubulin-like" evidence="16">
    <location>
        <begin position="456"/>
        <end position="614"/>
    </location>
</feature>
<dbReference type="Gene3D" id="2.60.40.1510">
    <property type="entry name" value="ntegrin, alpha v. Chain A, domain 3"/>
    <property type="match status" value="1"/>
</dbReference>
<reference evidence="19 20" key="1">
    <citation type="submission" date="2018-11" db="EMBL/GenBank/DDBJ databases">
        <authorList>
            <person name="Lopez-Roques C."/>
            <person name="Donnadieu C."/>
            <person name="Bouchez O."/>
            <person name="Klopp C."/>
            <person name="Cabau C."/>
            <person name="Zahm M."/>
        </authorList>
    </citation>
    <scope>NUCLEOTIDE SEQUENCE [LARGE SCALE GENOMIC DNA]</scope>
    <source>
        <strain evidence="19">RS831</strain>
        <tissue evidence="19">Whole body</tissue>
    </source>
</reference>
<feature type="domain" description="Integrin alpha second immunoglobulin-like" evidence="17">
    <location>
        <begin position="620"/>
        <end position="757"/>
    </location>
</feature>
<evidence type="ECO:0000259" key="17">
    <source>
        <dbReference type="Pfam" id="PF20805"/>
    </source>
</evidence>
<evidence type="ECO:0000313" key="20">
    <source>
        <dbReference type="Proteomes" id="UP000283210"/>
    </source>
</evidence>
<feature type="repeat" description="FG-GAP" evidence="12">
    <location>
        <begin position="348"/>
        <end position="405"/>
    </location>
</feature>
<dbReference type="InterPro" id="IPR013519">
    <property type="entry name" value="Int_alpha_beta-p"/>
</dbReference>
<dbReference type="Pfam" id="PF20806">
    <property type="entry name" value="Integrin_A_Ig_3"/>
    <property type="match status" value="1"/>
</dbReference>
<dbReference type="PANTHER" id="PTHR23220">
    <property type="entry name" value="INTEGRIN ALPHA"/>
    <property type="match status" value="1"/>
</dbReference>
<protein>
    <submittedName>
        <fullName evidence="19">Uncharacterized protein</fullName>
    </submittedName>
</protein>
<keyword evidence="20" id="KW-1185">Reference proteome</keyword>
<proteinExistence type="inferred from homology"/>
<dbReference type="InterPro" id="IPR032695">
    <property type="entry name" value="Integrin_dom_sf"/>
</dbReference>
<dbReference type="PANTHER" id="PTHR23220:SF78">
    <property type="entry name" value="INTEGRIN ALPHA-4"/>
    <property type="match status" value="1"/>
</dbReference>
<evidence type="ECO:0000259" key="18">
    <source>
        <dbReference type="Pfam" id="PF20806"/>
    </source>
</evidence>
<dbReference type="InterPro" id="IPR013517">
    <property type="entry name" value="FG-GAP"/>
</dbReference>
<dbReference type="Gene3D" id="2.130.10.130">
    <property type="entry name" value="Integrin alpha, N-terminal"/>
    <property type="match status" value="1"/>
</dbReference>
<feature type="signal peptide" evidence="15">
    <location>
        <begin position="1"/>
        <end position="43"/>
    </location>
</feature>
<evidence type="ECO:0000256" key="14">
    <source>
        <dbReference type="SAM" id="MobiDB-lite"/>
    </source>
</evidence>
<dbReference type="InterPro" id="IPR018184">
    <property type="entry name" value="Integrin_alpha_C_CS"/>
</dbReference>
<dbReference type="Pfam" id="PF20805">
    <property type="entry name" value="Integrin_A_Ig_2"/>
    <property type="match status" value="1"/>
</dbReference>
<dbReference type="SUPFAM" id="SSF69179">
    <property type="entry name" value="Integrin domains"/>
    <property type="match status" value="3"/>
</dbReference>
<dbReference type="GO" id="GO:0007229">
    <property type="term" value="P:integrin-mediated signaling pathway"/>
    <property type="evidence" value="ECO:0007669"/>
    <property type="project" value="UniProtKB-KW"/>
</dbReference>
<dbReference type="GO" id="GO:0033627">
    <property type="term" value="P:cell adhesion mediated by integrin"/>
    <property type="evidence" value="ECO:0007669"/>
    <property type="project" value="TreeGrafter"/>
</dbReference>
<name>A0A3S2TY85_ORYJA</name>
<evidence type="ECO:0000256" key="7">
    <source>
        <dbReference type="ARBA" id="ARBA00022989"/>
    </source>
</evidence>
<dbReference type="SMART" id="SM00191">
    <property type="entry name" value="Int_alpha"/>
    <property type="match status" value="5"/>
</dbReference>
<evidence type="ECO:0000256" key="10">
    <source>
        <dbReference type="ARBA" id="ARBA00023170"/>
    </source>
</evidence>
<feature type="transmembrane region" description="Helical" evidence="13">
    <location>
        <begin position="971"/>
        <end position="993"/>
    </location>
</feature>
<dbReference type="GO" id="GO:0008305">
    <property type="term" value="C:integrin complex"/>
    <property type="evidence" value="ECO:0007669"/>
    <property type="project" value="InterPro"/>
</dbReference>
<dbReference type="GO" id="GO:0007160">
    <property type="term" value="P:cell-matrix adhesion"/>
    <property type="evidence" value="ECO:0007669"/>
    <property type="project" value="TreeGrafter"/>
</dbReference>
<evidence type="ECO:0000256" key="5">
    <source>
        <dbReference type="ARBA" id="ARBA00022737"/>
    </source>
</evidence>
<feature type="domain" description="Integrin alpha third immunoglobulin-like" evidence="18">
    <location>
        <begin position="768"/>
        <end position="943"/>
    </location>
</feature>
<evidence type="ECO:0000256" key="9">
    <source>
        <dbReference type="ARBA" id="ARBA00023136"/>
    </source>
</evidence>
<gene>
    <name evidence="19" type="ORF">OJAV_G00208240</name>
</gene>
<feature type="repeat" description="FG-GAP" evidence="12">
    <location>
        <begin position="285"/>
        <end position="345"/>
    </location>
</feature>
<keyword evidence="7 13" id="KW-1133">Transmembrane helix</keyword>
<evidence type="ECO:0000256" key="2">
    <source>
        <dbReference type="ARBA" id="ARBA00008054"/>
    </source>
</evidence>
<dbReference type="InterPro" id="IPR048286">
    <property type="entry name" value="Integrin_alpha_Ig-like_3"/>
</dbReference>
<dbReference type="GO" id="GO:0009897">
    <property type="term" value="C:external side of plasma membrane"/>
    <property type="evidence" value="ECO:0007669"/>
    <property type="project" value="TreeGrafter"/>
</dbReference>
<feature type="repeat" description="FG-GAP" evidence="12">
    <location>
        <begin position="47"/>
        <end position="110"/>
    </location>
</feature>
<evidence type="ECO:0000259" key="16">
    <source>
        <dbReference type="Pfam" id="PF08441"/>
    </source>
</evidence>
<keyword evidence="3 13" id="KW-0812">Transmembrane</keyword>
<keyword evidence="10 13" id="KW-0675">Receptor</keyword>